<comment type="caution">
    <text evidence="8">The sequence shown here is derived from an EMBL/GenBank/DDBJ whole genome shotgun (WGS) entry which is preliminary data.</text>
</comment>
<dbReference type="GO" id="GO:0019370">
    <property type="term" value="P:leukotriene biosynthetic process"/>
    <property type="evidence" value="ECO:0007669"/>
    <property type="project" value="UniProtKB-KW"/>
</dbReference>
<keyword evidence="6 7" id="KW-0472">Membrane</keyword>
<evidence type="ECO:0000313" key="9">
    <source>
        <dbReference type="Proteomes" id="UP000192578"/>
    </source>
</evidence>
<dbReference type="Pfam" id="PF01124">
    <property type="entry name" value="MAPEG"/>
    <property type="match status" value="1"/>
</dbReference>
<dbReference type="Gene3D" id="1.20.120.550">
    <property type="entry name" value="Membrane associated eicosanoid/glutathione metabolism-like domain"/>
    <property type="match status" value="1"/>
</dbReference>
<dbReference type="EMBL" id="MTYJ01000014">
    <property type="protein sequence ID" value="OQV23054.1"/>
    <property type="molecule type" value="Genomic_DNA"/>
</dbReference>
<dbReference type="Proteomes" id="UP000192578">
    <property type="component" value="Unassembled WGS sequence"/>
</dbReference>
<dbReference type="FunFam" id="1.20.120.550:FF:000003">
    <property type="entry name" value="Leukotriene C4 synthase"/>
    <property type="match status" value="1"/>
</dbReference>
<dbReference type="InterPro" id="IPR050997">
    <property type="entry name" value="MAPEG"/>
</dbReference>
<keyword evidence="9" id="KW-1185">Reference proteome</keyword>
<dbReference type="GO" id="GO:0005635">
    <property type="term" value="C:nuclear envelope"/>
    <property type="evidence" value="ECO:0007669"/>
    <property type="project" value="TreeGrafter"/>
</dbReference>
<reference evidence="9" key="1">
    <citation type="submission" date="2017-01" db="EMBL/GenBank/DDBJ databases">
        <title>Comparative genomics of anhydrobiosis in the tardigrade Hypsibius dujardini.</title>
        <authorList>
            <person name="Yoshida Y."/>
            <person name="Koutsovoulos G."/>
            <person name="Laetsch D."/>
            <person name="Stevens L."/>
            <person name="Kumar S."/>
            <person name="Horikawa D."/>
            <person name="Ishino K."/>
            <person name="Komine S."/>
            <person name="Tomita M."/>
            <person name="Blaxter M."/>
            <person name="Arakawa K."/>
        </authorList>
    </citation>
    <scope>NUCLEOTIDE SEQUENCE [LARGE SCALE GENOMIC DNA]</scope>
    <source>
        <strain evidence="9">Z151</strain>
    </source>
</reference>
<feature type="transmembrane region" description="Helical" evidence="7">
    <location>
        <begin position="150"/>
        <end position="173"/>
    </location>
</feature>
<keyword evidence="4" id="KW-0256">Endoplasmic reticulum</keyword>
<dbReference type="InterPro" id="IPR001129">
    <property type="entry name" value="Membr-assoc_MAPEG"/>
</dbReference>
<dbReference type="InterPro" id="IPR023352">
    <property type="entry name" value="MAPEG-like_dom_sf"/>
</dbReference>
<dbReference type="GO" id="GO:0008047">
    <property type="term" value="F:enzyme activator activity"/>
    <property type="evidence" value="ECO:0007669"/>
    <property type="project" value="InterPro"/>
</dbReference>
<evidence type="ECO:0000256" key="4">
    <source>
        <dbReference type="ARBA" id="ARBA00022824"/>
    </source>
</evidence>
<dbReference type="AlphaFoldDB" id="A0A1W0X6M8"/>
<evidence type="ECO:0000256" key="1">
    <source>
        <dbReference type="ARBA" id="ARBA00004477"/>
    </source>
</evidence>
<evidence type="ECO:0000256" key="2">
    <source>
        <dbReference type="ARBA" id="ARBA00022692"/>
    </source>
</evidence>
<keyword evidence="3" id="KW-0434">Leukotriene biosynthesis</keyword>
<dbReference type="GO" id="GO:0005789">
    <property type="term" value="C:endoplasmic reticulum membrane"/>
    <property type="evidence" value="ECO:0007669"/>
    <property type="project" value="UniProtKB-SubCell"/>
</dbReference>
<protein>
    <submittedName>
        <fullName evidence="8">Microsomal glutathione S-transferase 2</fullName>
    </submittedName>
</protein>
<dbReference type="SUPFAM" id="SSF161084">
    <property type="entry name" value="MAPEG domain-like"/>
    <property type="match status" value="1"/>
</dbReference>
<dbReference type="GO" id="GO:0004364">
    <property type="term" value="F:glutathione transferase activity"/>
    <property type="evidence" value="ECO:0007669"/>
    <property type="project" value="TreeGrafter"/>
</dbReference>
<proteinExistence type="predicted"/>
<dbReference type="GO" id="GO:0004602">
    <property type="term" value="F:glutathione peroxidase activity"/>
    <property type="evidence" value="ECO:0007669"/>
    <property type="project" value="TreeGrafter"/>
</dbReference>
<gene>
    <name evidence="8" type="ORF">BV898_03102</name>
</gene>
<dbReference type="InterPro" id="IPR001446">
    <property type="entry name" value="5_LipOase_AP"/>
</dbReference>
<evidence type="ECO:0000256" key="6">
    <source>
        <dbReference type="ARBA" id="ARBA00023136"/>
    </source>
</evidence>
<evidence type="ECO:0000256" key="7">
    <source>
        <dbReference type="SAM" id="Phobius"/>
    </source>
</evidence>
<organism evidence="8 9">
    <name type="scientific">Hypsibius exemplaris</name>
    <name type="common">Freshwater tardigrade</name>
    <dbReference type="NCBI Taxonomy" id="2072580"/>
    <lineage>
        <taxon>Eukaryota</taxon>
        <taxon>Metazoa</taxon>
        <taxon>Ecdysozoa</taxon>
        <taxon>Tardigrada</taxon>
        <taxon>Eutardigrada</taxon>
        <taxon>Parachela</taxon>
        <taxon>Hypsibioidea</taxon>
        <taxon>Hypsibiidae</taxon>
        <taxon>Hypsibius</taxon>
    </lineage>
</organism>
<dbReference type="OrthoDB" id="410651at2759"/>
<dbReference type="PANTHER" id="PTHR10250:SF15">
    <property type="entry name" value="MICROSOMAL GLUTATHIONE S-TRANSFERASE-RELATED"/>
    <property type="match status" value="1"/>
</dbReference>
<evidence type="ECO:0000256" key="5">
    <source>
        <dbReference type="ARBA" id="ARBA00022989"/>
    </source>
</evidence>
<feature type="transmembrane region" description="Helical" evidence="7">
    <location>
        <begin position="47"/>
        <end position="71"/>
    </location>
</feature>
<keyword evidence="5 7" id="KW-1133">Transmembrane helix</keyword>
<name>A0A1W0X6M8_HYPEX</name>
<dbReference type="PRINTS" id="PR00488">
    <property type="entry name" value="5LPOXGNASEAP"/>
</dbReference>
<comment type="subcellular location">
    <subcellularLocation>
        <location evidence="1">Endoplasmic reticulum membrane</location>
        <topology evidence="1">Multi-pass membrane protein</topology>
    </subcellularLocation>
</comment>
<accession>A0A1W0X6M8</accession>
<dbReference type="PANTHER" id="PTHR10250">
    <property type="entry name" value="MICROSOMAL GLUTATHIONE S-TRANSFERASE"/>
    <property type="match status" value="1"/>
</dbReference>
<evidence type="ECO:0000313" key="8">
    <source>
        <dbReference type="EMBL" id="OQV23054.1"/>
    </source>
</evidence>
<feature type="transmembrane region" description="Helical" evidence="7">
    <location>
        <begin position="102"/>
        <end position="130"/>
    </location>
</feature>
<keyword evidence="2 7" id="KW-0812">Transmembrane</keyword>
<evidence type="ECO:0000256" key="3">
    <source>
        <dbReference type="ARBA" id="ARBA00022751"/>
    </source>
</evidence>
<sequence>MSEVTHPKLESSKEYRFSDLSVKKRRKMKSLGSILQAPPKTITPETLYLVGLVTVASFLQMGMFLGAVGMARKKYKVVPPKIDGDPKFNLVYRAHQNSVENYPIFLAGLWTAAIFFHQVPAAIFGVIYMVGRELYFRGYSAAAAKRGPGFIISSLTLLALFSLTALGAASTAYHAYAGHHYLKGLLSYIPVPFT</sequence>